<evidence type="ECO:0008006" key="3">
    <source>
        <dbReference type="Google" id="ProtNLM"/>
    </source>
</evidence>
<dbReference type="EMBL" id="JBBAXC010000015">
    <property type="protein sequence ID" value="MEI5908706.1"/>
    <property type="molecule type" value="Genomic_DNA"/>
</dbReference>
<accession>A0ABU8HH44</accession>
<protein>
    <recommendedName>
        <fullName evidence="3">Spore coat protein</fullName>
    </recommendedName>
</protein>
<keyword evidence="2" id="KW-1185">Reference proteome</keyword>
<name>A0ABU8HH44_9BACI</name>
<evidence type="ECO:0000313" key="2">
    <source>
        <dbReference type="Proteomes" id="UP001312865"/>
    </source>
</evidence>
<organism evidence="1 2">
    <name type="scientific">Bacillus spongiae</name>
    <dbReference type="NCBI Taxonomy" id="2683610"/>
    <lineage>
        <taxon>Bacteria</taxon>
        <taxon>Bacillati</taxon>
        <taxon>Bacillota</taxon>
        <taxon>Bacilli</taxon>
        <taxon>Bacillales</taxon>
        <taxon>Bacillaceae</taxon>
        <taxon>Bacillus</taxon>
    </lineage>
</organism>
<sequence>MPIFGHGVRYFGRYGLGRRGFRGYGFYPRFGRRGFGRRGFRRYY</sequence>
<gene>
    <name evidence="1" type="ORF">WAK64_16785</name>
</gene>
<proteinExistence type="predicted"/>
<comment type="caution">
    <text evidence="1">The sequence shown here is derived from an EMBL/GenBank/DDBJ whole genome shotgun (WGS) entry which is preliminary data.</text>
</comment>
<dbReference type="RefSeq" id="WP_336588154.1">
    <property type="nucleotide sequence ID" value="NZ_JBBAXC010000015.1"/>
</dbReference>
<dbReference type="Proteomes" id="UP001312865">
    <property type="component" value="Unassembled WGS sequence"/>
</dbReference>
<reference evidence="1 2" key="1">
    <citation type="journal article" date="2018" name="J. Microbiol.">
        <title>Bacillus spongiae sp. nov., isolated from sponge of Jeju Island.</title>
        <authorList>
            <person name="Lee G.E."/>
            <person name="Im W.T."/>
            <person name="Park J.S."/>
        </authorList>
    </citation>
    <scope>NUCLEOTIDE SEQUENCE [LARGE SCALE GENOMIC DNA]</scope>
    <source>
        <strain evidence="1 2">135PIL107-10</strain>
    </source>
</reference>
<evidence type="ECO:0000313" key="1">
    <source>
        <dbReference type="EMBL" id="MEI5908706.1"/>
    </source>
</evidence>